<evidence type="ECO:0000313" key="8">
    <source>
        <dbReference type="EMBL" id="CAG35197.1"/>
    </source>
</evidence>
<dbReference type="Pfam" id="PF00672">
    <property type="entry name" value="HAMP"/>
    <property type="match status" value="1"/>
</dbReference>
<evidence type="ECO:0000313" key="9">
    <source>
        <dbReference type="Proteomes" id="UP000000602"/>
    </source>
</evidence>
<dbReference type="RefSeq" id="WP_011187713.1">
    <property type="nucleotide sequence ID" value="NC_006138.1"/>
</dbReference>
<evidence type="ECO:0000256" key="1">
    <source>
        <dbReference type="ARBA" id="ARBA00023224"/>
    </source>
</evidence>
<evidence type="ECO:0000259" key="7">
    <source>
        <dbReference type="PROSITE" id="PS51753"/>
    </source>
</evidence>
<protein>
    <submittedName>
        <fullName evidence="8">Related to methyl-accepting chemotaxis protein</fullName>
    </submittedName>
</protein>
<dbReference type="eggNOG" id="COG0840">
    <property type="taxonomic scope" value="Bacteria"/>
</dbReference>
<dbReference type="PROSITE" id="PS51753">
    <property type="entry name" value="HBM"/>
    <property type="match status" value="1"/>
</dbReference>
<gene>
    <name evidence="8" type="ordered locus">DP0468</name>
</gene>
<dbReference type="SMART" id="SM01358">
    <property type="entry name" value="HBM"/>
    <property type="match status" value="1"/>
</dbReference>
<dbReference type="HOGENOM" id="CLU_000445_107_27_7"/>
<feature type="domain" description="Methyl-accepting transducer" evidence="5">
    <location>
        <begin position="383"/>
        <end position="626"/>
    </location>
</feature>
<dbReference type="KEGG" id="dps:DP0468"/>
<reference evidence="9" key="1">
    <citation type="journal article" date="2004" name="Environ. Microbiol.">
        <title>The genome of Desulfotalea psychrophila, a sulfate-reducing bacterium from permanently cold Arctic sediments.</title>
        <authorList>
            <person name="Rabus R."/>
            <person name="Ruepp A."/>
            <person name="Frickey T."/>
            <person name="Rattei T."/>
            <person name="Fartmann B."/>
            <person name="Stark M."/>
            <person name="Bauer M."/>
            <person name="Zibat A."/>
            <person name="Lombardot T."/>
            <person name="Becker I."/>
            <person name="Amann J."/>
            <person name="Gellner K."/>
            <person name="Teeling H."/>
            <person name="Leuschner W.D."/>
            <person name="Gloeckner F.-O."/>
            <person name="Lupas A.N."/>
            <person name="Amann R."/>
            <person name="Klenk H.-P."/>
        </authorList>
    </citation>
    <scope>NUCLEOTIDE SEQUENCE [LARGE SCALE GENOMIC DNA]</scope>
    <source>
        <strain evidence="9">DSM 12343 / LSv54</strain>
    </source>
</reference>
<dbReference type="PANTHER" id="PTHR32089">
    <property type="entry name" value="METHYL-ACCEPTING CHEMOTAXIS PROTEIN MCPB"/>
    <property type="match status" value="1"/>
</dbReference>
<dbReference type="SMART" id="SM00304">
    <property type="entry name" value="HAMP"/>
    <property type="match status" value="1"/>
</dbReference>
<feature type="domain" description="HAMP" evidence="6">
    <location>
        <begin position="319"/>
        <end position="371"/>
    </location>
</feature>
<dbReference type="OrthoDB" id="5430911at2"/>
<dbReference type="AlphaFoldDB" id="Q6AR27"/>
<dbReference type="PROSITE" id="PS50885">
    <property type="entry name" value="HAMP"/>
    <property type="match status" value="1"/>
</dbReference>
<dbReference type="STRING" id="177439.DP0468"/>
<dbReference type="Proteomes" id="UP000000602">
    <property type="component" value="Chromosome"/>
</dbReference>
<name>Q6AR27_DESPS</name>
<feature type="transmembrane region" description="Helical" evidence="4">
    <location>
        <begin position="296"/>
        <end position="318"/>
    </location>
</feature>
<keyword evidence="4" id="KW-0812">Transmembrane</keyword>
<dbReference type="CDD" id="cd06225">
    <property type="entry name" value="HAMP"/>
    <property type="match status" value="1"/>
</dbReference>
<dbReference type="PANTHER" id="PTHR32089:SF112">
    <property type="entry name" value="LYSOZYME-LIKE PROTEIN-RELATED"/>
    <property type="match status" value="1"/>
</dbReference>
<accession>Q6AR27</accession>
<evidence type="ECO:0000256" key="3">
    <source>
        <dbReference type="PROSITE-ProRule" id="PRU00284"/>
    </source>
</evidence>
<dbReference type="Gene3D" id="1.10.287.950">
    <property type="entry name" value="Methyl-accepting chemotaxis protein"/>
    <property type="match status" value="1"/>
</dbReference>
<evidence type="ECO:0000256" key="2">
    <source>
        <dbReference type="ARBA" id="ARBA00029447"/>
    </source>
</evidence>
<keyword evidence="1 3" id="KW-0807">Transducer</keyword>
<dbReference type="Gene3D" id="1.10.8.500">
    <property type="entry name" value="HAMP domain in histidine kinase"/>
    <property type="match status" value="1"/>
</dbReference>
<comment type="similarity">
    <text evidence="2">Belongs to the methyl-accepting chemotaxis (MCP) protein family.</text>
</comment>
<keyword evidence="4" id="KW-1133">Transmembrane helix</keyword>
<dbReference type="SUPFAM" id="SSF58104">
    <property type="entry name" value="Methyl-accepting chemotaxis protein (MCP) signaling domain"/>
    <property type="match status" value="1"/>
</dbReference>
<sequence length="663" mass="70950">MFNKMNLATKIGTGFGAVLVLLLLVSSVAWQGLGSLADNFVTYRVMADETNLVGRLQANMLTMRMGVKGFITTSSEKDVAIYLKYKEEMGSFLREARERMVSPERGKLVERYEADFARYDQAFSQLVSLTQKRDSLVKNELAVQGASMEKQLSALMVSAKDKGDAATGYEAAVLLRHMLLGRLYVTKFLKTSSNLDEELVLDEISALLSGAERLQRLLQDPILKKMNADMSRDAEEYLSGFKKVVADTHTCNRIISGTLAKMGPKMSLIIRELKLSLKAEQDQLGLAVQAKSKQTIMIALLTSAIALLIGLVAALLITRSITGPVGKMMDYVDVLASGDFSSHLDIAQEDEIGRMAHALNRMVAGLGTMIKEIVEDISALASASTELSAVSAQLSGNAENTSSRAINVASAAEQMSVNMSSVSAAMEQSAGNVGMVATATEEMTATVNEIAQNAAKAKNISEQAVQQSIDTSSNMGALGAAANKIGRVTETITEISEQTNLLALNATIEAARAGDAGKGFAVVANEIKDLAKQTAEATVDIRHQIEEMQKTTTGSITGIETITEVITEVNEVIYSIATAVEEQSAVSSEIAENIVQASSGIVEVSGNVAESSTASREVTAEITIIRSDSEEINQGSRNVKENAIELSMLAEGLARLVSRFKVA</sequence>
<keyword evidence="9" id="KW-1185">Reference proteome</keyword>
<evidence type="ECO:0000259" key="5">
    <source>
        <dbReference type="PROSITE" id="PS50111"/>
    </source>
</evidence>
<evidence type="ECO:0000259" key="6">
    <source>
        <dbReference type="PROSITE" id="PS50885"/>
    </source>
</evidence>
<dbReference type="PROSITE" id="PS50111">
    <property type="entry name" value="CHEMOTAXIS_TRANSDUC_2"/>
    <property type="match status" value="1"/>
</dbReference>
<keyword evidence="4" id="KW-0472">Membrane</keyword>
<dbReference type="SMART" id="SM00283">
    <property type="entry name" value="MA"/>
    <property type="match status" value="1"/>
</dbReference>
<dbReference type="InterPro" id="IPR004089">
    <property type="entry name" value="MCPsignal_dom"/>
</dbReference>
<dbReference type="InterPro" id="IPR003660">
    <property type="entry name" value="HAMP_dom"/>
</dbReference>
<dbReference type="InterPro" id="IPR032255">
    <property type="entry name" value="HBM"/>
</dbReference>
<feature type="domain" description="HBM" evidence="7">
    <location>
        <begin position="45"/>
        <end position="285"/>
    </location>
</feature>
<evidence type="ECO:0000256" key="4">
    <source>
        <dbReference type="SAM" id="Phobius"/>
    </source>
</evidence>
<organism evidence="8 9">
    <name type="scientific">Desulfotalea psychrophila (strain LSv54 / DSM 12343)</name>
    <dbReference type="NCBI Taxonomy" id="177439"/>
    <lineage>
        <taxon>Bacteria</taxon>
        <taxon>Pseudomonadati</taxon>
        <taxon>Thermodesulfobacteriota</taxon>
        <taxon>Desulfobulbia</taxon>
        <taxon>Desulfobulbales</taxon>
        <taxon>Desulfocapsaceae</taxon>
        <taxon>Desulfotalea</taxon>
    </lineage>
</organism>
<dbReference type="GO" id="GO:0016020">
    <property type="term" value="C:membrane"/>
    <property type="evidence" value="ECO:0007669"/>
    <property type="project" value="InterPro"/>
</dbReference>
<dbReference type="GO" id="GO:0007165">
    <property type="term" value="P:signal transduction"/>
    <property type="evidence" value="ECO:0007669"/>
    <property type="project" value="UniProtKB-KW"/>
</dbReference>
<dbReference type="Pfam" id="PF00015">
    <property type="entry name" value="MCPsignal"/>
    <property type="match status" value="1"/>
</dbReference>
<proteinExistence type="inferred from homology"/>
<dbReference type="EMBL" id="CR522870">
    <property type="protein sequence ID" value="CAG35197.1"/>
    <property type="molecule type" value="Genomic_DNA"/>
</dbReference>